<dbReference type="SUPFAM" id="SSF51905">
    <property type="entry name" value="FAD/NAD(P)-binding domain"/>
    <property type="match status" value="1"/>
</dbReference>
<evidence type="ECO:0000313" key="7">
    <source>
        <dbReference type="EMBL" id="KAI5082744.1"/>
    </source>
</evidence>
<dbReference type="AlphaFoldDB" id="A0A9D4VB07"/>
<evidence type="ECO:0000256" key="4">
    <source>
        <dbReference type="ARBA" id="ARBA00023002"/>
    </source>
</evidence>
<keyword evidence="6" id="KW-0503">Monooxygenase</keyword>
<comment type="caution">
    <text evidence="7">The sequence shown here is derived from an EMBL/GenBank/DDBJ whole genome shotgun (WGS) entry which is preliminary data.</text>
</comment>
<dbReference type="EMBL" id="JABFUD020000002">
    <property type="protein sequence ID" value="KAI5082744.1"/>
    <property type="molecule type" value="Genomic_DNA"/>
</dbReference>
<evidence type="ECO:0000256" key="3">
    <source>
        <dbReference type="ARBA" id="ARBA00022827"/>
    </source>
</evidence>
<dbReference type="Proteomes" id="UP000886520">
    <property type="component" value="Chromosome 3"/>
</dbReference>
<sequence length="620" mass="69503">MDRQEDSAKIEVEDDTLQSRVRSWVRNFGEAMERGDVDGTVEMFEEGECFWRDLLAFTWNIDTAESRQDICCMLHATLQSTQPRNWELLGDAEGVPGSDVVQCFVTFETQFGRCKGVVKLRGVVDYQCWCLLTTLQELKGHEERAGPRREVGVQHGSIRGRKSWLERRTEELQALGSSRQPYCLIVGGGQNGIVLGARLRRLGVPAIIVEKNACAGDSWRQRYKSLCVHTPVWYDHLPYIPFPDHWPKFASKDQVGDWLEAYTLAMDLVYWASTECKAARFDDSKQRWEVKLLRKLDGTSPNKPIQVTLYPTHLVLATGMSGSPNVPDFPGARDVFQGTQYHSSQFRAGDQWAGKHCVIIGSNNSAHDICAHLWESAAASVTMVQRSPTHIFPSDNFVEVVSAAYLGKHSTAEGDLLLAALPYKLLPQAHIPVASKAGEEHVELYKELEKVGFMHTFGEDGSGMIPLYLRRGSGYYIDVGATELVRAGKVKLKSRVEVVGLSERGVQLSDGSEVEADLVVYATGYKPMNDWAARLISEEVAGKVGLCWGLGSNTVKDPGPWQRELRNMWKPTPQANLWFHGGGFHEARHYSLYLALQIKARMEHIPTPVFRFPPIYSSSL</sequence>
<evidence type="ECO:0000256" key="6">
    <source>
        <dbReference type="RuleBase" id="RU361177"/>
    </source>
</evidence>
<keyword evidence="3 6" id="KW-0274">FAD</keyword>
<evidence type="ECO:0000256" key="5">
    <source>
        <dbReference type="ARBA" id="ARBA00047707"/>
    </source>
</evidence>
<dbReference type="EC" id="1.-.-.-" evidence="6"/>
<dbReference type="InterPro" id="IPR050982">
    <property type="entry name" value="Auxin_biosynth/cation_transpt"/>
</dbReference>
<dbReference type="InterPro" id="IPR036188">
    <property type="entry name" value="FAD/NAD-bd_sf"/>
</dbReference>
<evidence type="ECO:0000256" key="1">
    <source>
        <dbReference type="ARBA" id="ARBA00009183"/>
    </source>
</evidence>
<evidence type="ECO:0000313" key="8">
    <source>
        <dbReference type="Proteomes" id="UP000886520"/>
    </source>
</evidence>
<name>A0A9D4VB07_ADICA</name>
<keyword evidence="2 6" id="KW-0285">Flavoprotein</keyword>
<dbReference type="OrthoDB" id="66881at2759"/>
<comment type="cofactor">
    <cofactor evidence="6">
        <name>FAD</name>
        <dbReference type="ChEBI" id="CHEBI:57692"/>
    </cofactor>
</comment>
<comment type="similarity">
    <text evidence="1 6">Belongs to the FMO family.</text>
</comment>
<dbReference type="PANTHER" id="PTHR43539">
    <property type="entry name" value="FLAVIN-BINDING MONOOXYGENASE-LIKE PROTEIN (AFU_ORTHOLOGUE AFUA_4G09220)"/>
    <property type="match status" value="1"/>
</dbReference>
<dbReference type="GO" id="GO:0050660">
    <property type="term" value="F:flavin adenine dinucleotide binding"/>
    <property type="evidence" value="ECO:0007669"/>
    <property type="project" value="InterPro"/>
</dbReference>
<accession>A0A9D4VB07</accession>
<dbReference type="GO" id="GO:0103075">
    <property type="term" value="F:indole-3-pyruvate monooxygenase activity"/>
    <property type="evidence" value="ECO:0007669"/>
    <property type="project" value="UniProtKB-EC"/>
</dbReference>
<dbReference type="Gene3D" id="3.50.50.60">
    <property type="entry name" value="FAD/NAD(P)-binding domain"/>
    <property type="match status" value="2"/>
</dbReference>
<organism evidence="7 8">
    <name type="scientific">Adiantum capillus-veneris</name>
    <name type="common">Maidenhair fern</name>
    <dbReference type="NCBI Taxonomy" id="13818"/>
    <lineage>
        <taxon>Eukaryota</taxon>
        <taxon>Viridiplantae</taxon>
        <taxon>Streptophyta</taxon>
        <taxon>Embryophyta</taxon>
        <taxon>Tracheophyta</taxon>
        <taxon>Polypodiopsida</taxon>
        <taxon>Polypodiidae</taxon>
        <taxon>Polypodiales</taxon>
        <taxon>Pteridineae</taxon>
        <taxon>Pteridaceae</taxon>
        <taxon>Vittarioideae</taxon>
        <taxon>Adiantum</taxon>
    </lineage>
</organism>
<dbReference type="GO" id="GO:0050661">
    <property type="term" value="F:NADP binding"/>
    <property type="evidence" value="ECO:0007669"/>
    <property type="project" value="InterPro"/>
</dbReference>
<keyword evidence="8" id="KW-1185">Reference proteome</keyword>
<reference evidence="7" key="1">
    <citation type="submission" date="2021-01" db="EMBL/GenBank/DDBJ databases">
        <title>Adiantum capillus-veneris genome.</title>
        <authorList>
            <person name="Fang Y."/>
            <person name="Liao Q."/>
        </authorList>
    </citation>
    <scope>NUCLEOTIDE SEQUENCE</scope>
    <source>
        <strain evidence="7">H3</strain>
        <tissue evidence="7">Leaf</tissue>
    </source>
</reference>
<keyword evidence="4 6" id="KW-0560">Oxidoreductase</keyword>
<dbReference type="InterPro" id="IPR020946">
    <property type="entry name" value="Flavin_mOase-like"/>
</dbReference>
<dbReference type="Pfam" id="PF00743">
    <property type="entry name" value="FMO-like"/>
    <property type="match status" value="1"/>
</dbReference>
<dbReference type="PANTHER" id="PTHR43539:SF68">
    <property type="entry name" value="FLAVIN-BINDING MONOOXYGENASE-LIKE PROTEIN (AFU_ORTHOLOGUE AFUA_4G09220)"/>
    <property type="match status" value="1"/>
</dbReference>
<protein>
    <recommendedName>
        <fullName evidence="6">Flavin-containing monooxygenase</fullName>
        <ecNumber evidence="6">1.-.-.-</ecNumber>
    </recommendedName>
</protein>
<dbReference type="GO" id="GO:0004499">
    <property type="term" value="F:N,N-dimethylaniline monooxygenase activity"/>
    <property type="evidence" value="ECO:0007669"/>
    <property type="project" value="InterPro"/>
</dbReference>
<gene>
    <name evidence="7" type="ORF">GOP47_0002487</name>
</gene>
<evidence type="ECO:0000256" key="2">
    <source>
        <dbReference type="ARBA" id="ARBA00022630"/>
    </source>
</evidence>
<comment type="catalytic activity">
    <reaction evidence="5">
        <text>indole-3-pyruvate + NADPH + O2 + H(+) = (indol-3-yl)acetate + CO2 + NADP(+) + H2O</text>
        <dbReference type="Rhea" id="RHEA:34331"/>
        <dbReference type="ChEBI" id="CHEBI:15377"/>
        <dbReference type="ChEBI" id="CHEBI:15378"/>
        <dbReference type="ChEBI" id="CHEBI:15379"/>
        <dbReference type="ChEBI" id="CHEBI:16526"/>
        <dbReference type="ChEBI" id="CHEBI:17640"/>
        <dbReference type="ChEBI" id="CHEBI:30854"/>
        <dbReference type="ChEBI" id="CHEBI:57783"/>
        <dbReference type="ChEBI" id="CHEBI:58349"/>
        <dbReference type="EC" id="1.14.13.168"/>
    </reaction>
</comment>
<proteinExistence type="inferred from homology"/>